<reference evidence="10 11" key="1">
    <citation type="submission" date="2020-04" db="EMBL/GenBank/DDBJ databases">
        <title>Rhodospirillaceae bacterium KN72 isolated from deep sea.</title>
        <authorList>
            <person name="Zhang D.-C."/>
        </authorList>
    </citation>
    <scope>NUCLEOTIDE SEQUENCE [LARGE SCALE GENOMIC DNA]</scope>
    <source>
        <strain evidence="10 11">KN72</strain>
    </source>
</reference>
<sequence length="167" mass="18505">MLVLERLKRRQDFLRVTRAKRSAGMPGLVLQACPLPHPADHQTADHFRADQRQNSLRTSGPENSDAGDGNGARIGFTASRKVGNAVARNRAKRRLRALATEVLARHACPGQDYVLIARQSTPTRPYAALRGDLERALKRLKLWRDSPPVPTADPNEAATRGEADERE</sequence>
<dbReference type="PANTHER" id="PTHR33992:SF1">
    <property type="entry name" value="RIBONUCLEASE P PROTEIN COMPONENT"/>
    <property type="match status" value="1"/>
</dbReference>
<keyword evidence="3 7" id="KW-0540">Nuclease</keyword>
<protein>
    <recommendedName>
        <fullName evidence="7 8">Ribonuclease P protein component</fullName>
        <shortName evidence="7">RNase P protein</shortName>
        <shortName evidence="7">RNaseP protein</shortName>
        <ecNumber evidence="7 8">3.1.26.5</ecNumber>
    </recommendedName>
    <alternativeName>
        <fullName evidence="7">Protein C5</fullName>
    </alternativeName>
</protein>
<proteinExistence type="inferred from homology"/>
<dbReference type="AlphaFoldDB" id="A0A7Y0E0N8"/>
<evidence type="ECO:0000256" key="4">
    <source>
        <dbReference type="ARBA" id="ARBA00022759"/>
    </source>
</evidence>
<organism evidence="10 11">
    <name type="scientific">Pacificispira spongiicola</name>
    <dbReference type="NCBI Taxonomy" id="2729598"/>
    <lineage>
        <taxon>Bacteria</taxon>
        <taxon>Pseudomonadati</taxon>
        <taxon>Pseudomonadota</taxon>
        <taxon>Alphaproteobacteria</taxon>
        <taxon>Rhodospirillales</taxon>
        <taxon>Rhodospirillaceae</taxon>
        <taxon>Pacificispira</taxon>
    </lineage>
</organism>
<gene>
    <name evidence="7 10" type="primary">rnpA</name>
    <name evidence="10" type="ORF">HH303_11360</name>
</gene>
<dbReference type="RefSeq" id="WP_169625453.1">
    <property type="nucleotide sequence ID" value="NZ_JABBNT010000003.1"/>
</dbReference>
<dbReference type="InterPro" id="IPR020539">
    <property type="entry name" value="RNase_P_CS"/>
</dbReference>
<comment type="function">
    <text evidence="1 7">RNaseP catalyzes the removal of the 5'-leader sequence from pre-tRNA to produce the mature 5'-terminus. It can also cleave other RNA substrates such as 4.5S RNA. The protein component plays an auxiliary but essential role in vivo by binding to the 5'-leader sequence and broadening the substrate specificity of the ribozyme.</text>
</comment>
<dbReference type="PROSITE" id="PS00648">
    <property type="entry name" value="RIBONUCLEASE_P"/>
    <property type="match status" value="1"/>
</dbReference>
<comment type="similarity">
    <text evidence="7">Belongs to the RnpA family.</text>
</comment>
<evidence type="ECO:0000256" key="9">
    <source>
        <dbReference type="SAM" id="MobiDB-lite"/>
    </source>
</evidence>
<keyword evidence="5 7" id="KW-0378">Hydrolase</keyword>
<evidence type="ECO:0000256" key="3">
    <source>
        <dbReference type="ARBA" id="ARBA00022722"/>
    </source>
</evidence>
<dbReference type="Gene3D" id="3.30.230.10">
    <property type="match status" value="1"/>
</dbReference>
<comment type="subunit">
    <text evidence="7">Consists of a catalytic RNA component (M1 or rnpB) and a protein subunit.</text>
</comment>
<dbReference type="Proteomes" id="UP000539372">
    <property type="component" value="Unassembled WGS sequence"/>
</dbReference>
<feature type="compositionally biased region" description="Polar residues" evidence="9">
    <location>
        <begin position="53"/>
        <end position="62"/>
    </location>
</feature>
<evidence type="ECO:0000313" key="11">
    <source>
        <dbReference type="Proteomes" id="UP000539372"/>
    </source>
</evidence>
<dbReference type="GO" id="GO:0000049">
    <property type="term" value="F:tRNA binding"/>
    <property type="evidence" value="ECO:0007669"/>
    <property type="project" value="UniProtKB-UniRule"/>
</dbReference>
<evidence type="ECO:0000256" key="1">
    <source>
        <dbReference type="ARBA" id="ARBA00002663"/>
    </source>
</evidence>
<dbReference type="EMBL" id="JABBNT010000003">
    <property type="protein sequence ID" value="NMM45079.1"/>
    <property type="molecule type" value="Genomic_DNA"/>
</dbReference>
<feature type="region of interest" description="Disordered" evidence="9">
    <location>
        <begin position="142"/>
        <end position="167"/>
    </location>
</feature>
<accession>A0A7Y0E0N8</accession>
<dbReference type="GO" id="GO:0042781">
    <property type="term" value="F:3'-tRNA processing endoribonuclease activity"/>
    <property type="evidence" value="ECO:0007669"/>
    <property type="project" value="TreeGrafter"/>
</dbReference>
<dbReference type="EC" id="3.1.26.5" evidence="7 8"/>
<keyword evidence="11" id="KW-1185">Reference proteome</keyword>
<dbReference type="PROSITE" id="PS51257">
    <property type="entry name" value="PROKAR_LIPOPROTEIN"/>
    <property type="match status" value="1"/>
</dbReference>
<name>A0A7Y0E0N8_9PROT</name>
<evidence type="ECO:0000256" key="7">
    <source>
        <dbReference type="HAMAP-Rule" id="MF_00227"/>
    </source>
</evidence>
<dbReference type="SUPFAM" id="SSF54211">
    <property type="entry name" value="Ribosomal protein S5 domain 2-like"/>
    <property type="match status" value="1"/>
</dbReference>
<dbReference type="Pfam" id="PF00825">
    <property type="entry name" value="Ribonuclease_P"/>
    <property type="match status" value="1"/>
</dbReference>
<dbReference type="GO" id="GO:0001682">
    <property type="term" value="P:tRNA 5'-leader removal"/>
    <property type="evidence" value="ECO:0007669"/>
    <property type="project" value="UniProtKB-UniRule"/>
</dbReference>
<dbReference type="InterPro" id="IPR000100">
    <property type="entry name" value="RNase_P"/>
</dbReference>
<evidence type="ECO:0000256" key="6">
    <source>
        <dbReference type="ARBA" id="ARBA00022884"/>
    </source>
</evidence>
<evidence type="ECO:0000313" key="10">
    <source>
        <dbReference type="EMBL" id="NMM45079.1"/>
    </source>
</evidence>
<dbReference type="NCBIfam" id="TIGR00188">
    <property type="entry name" value="rnpA"/>
    <property type="match status" value="1"/>
</dbReference>
<dbReference type="InterPro" id="IPR014721">
    <property type="entry name" value="Ribsml_uS5_D2-typ_fold_subgr"/>
</dbReference>
<keyword evidence="2 7" id="KW-0819">tRNA processing</keyword>
<dbReference type="PANTHER" id="PTHR33992">
    <property type="entry name" value="RIBONUCLEASE P PROTEIN COMPONENT"/>
    <property type="match status" value="1"/>
</dbReference>
<evidence type="ECO:0000256" key="2">
    <source>
        <dbReference type="ARBA" id="ARBA00022694"/>
    </source>
</evidence>
<keyword evidence="6 7" id="KW-0694">RNA-binding</keyword>
<dbReference type="GO" id="GO:0030677">
    <property type="term" value="C:ribonuclease P complex"/>
    <property type="evidence" value="ECO:0007669"/>
    <property type="project" value="TreeGrafter"/>
</dbReference>
<feature type="region of interest" description="Disordered" evidence="9">
    <location>
        <begin position="53"/>
        <end position="89"/>
    </location>
</feature>
<dbReference type="InterPro" id="IPR020568">
    <property type="entry name" value="Ribosomal_Su5_D2-typ_SF"/>
</dbReference>
<keyword evidence="4 7" id="KW-0255">Endonuclease</keyword>
<evidence type="ECO:0000256" key="8">
    <source>
        <dbReference type="NCBIfam" id="TIGR00188"/>
    </source>
</evidence>
<comment type="catalytic activity">
    <reaction evidence="7">
        <text>Endonucleolytic cleavage of RNA, removing 5'-extranucleotides from tRNA precursor.</text>
        <dbReference type="EC" id="3.1.26.5"/>
    </reaction>
</comment>
<dbReference type="HAMAP" id="MF_00227">
    <property type="entry name" value="RNase_P"/>
    <property type="match status" value="1"/>
</dbReference>
<comment type="caution">
    <text evidence="10">The sequence shown here is derived from an EMBL/GenBank/DDBJ whole genome shotgun (WGS) entry which is preliminary data.</text>
</comment>
<evidence type="ECO:0000256" key="5">
    <source>
        <dbReference type="ARBA" id="ARBA00022801"/>
    </source>
</evidence>
<dbReference type="GO" id="GO:0004526">
    <property type="term" value="F:ribonuclease P activity"/>
    <property type="evidence" value="ECO:0007669"/>
    <property type="project" value="UniProtKB-UniRule"/>
</dbReference>